<reference evidence="19" key="1">
    <citation type="submission" date="2025-08" db="UniProtKB">
        <authorList>
            <consortium name="RefSeq"/>
        </authorList>
    </citation>
    <scope>IDENTIFICATION</scope>
</reference>
<feature type="disulfide bond" evidence="12">
    <location>
        <begin position="307"/>
        <end position="331"/>
    </location>
</feature>
<evidence type="ECO:0000256" key="5">
    <source>
        <dbReference type="ARBA" id="ARBA00022692"/>
    </source>
</evidence>
<feature type="disulfide bond" evidence="10">
    <location>
        <begin position="465"/>
        <end position="485"/>
    </location>
</feature>
<dbReference type="PROSITE" id="PS50214">
    <property type="entry name" value="DISINTEGRIN_2"/>
    <property type="match status" value="1"/>
</dbReference>
<evidence type="ECO:0000256" key="3">
    <source>
        <dbReference type="ARBA" id="ARBA00022525"/>
    </source>
</evidence>
<feature type="binding site" evidence="12">
    <location>
        <position position="284"/>
    </location>
    <ligand>
        <name>Zn(2+)</name>
        <dbReference type="ChEBI" id="CHEBI:29105"/>
        <note>catalytic</note>
    </ligand>
</feature>
<dbReference type="PANTHER" id="PTHR11905:SF120">
    <property type="entry name" value="DISINTEGRIN AND METALLOPROTEINASE DOMAIN-CONTAINING PROTEIN 1A"/>
    <property type="match status" value="1"/>
</dbReference>
<feature type="binding site" evidence="12">
    <location>
        <position position="288"/>
    </location>
    <ligand>
        <name>Zn(2+)</name>
        <dbReference type="ChEBI" id="CHEBI:29105"/>
        <note>catalytic</note>
    </ligand>
</feature>
<dbReference type="PROSITE" id="PS50026">
    <property type="entry name" value="EGF_3"/>
    <property type="match status" value="1"/>
</dbReference>
<dbReference type="SUPFAM" id="SSF57552">
    <property type="entry name" value="Blood coagulation inhibitor (disintegrin)"/>
    <property type="match status" value="1"/>
</dbReference>
<evidence type="ECO:0000259" key="17">
    <source>
        <dbReference type="PROSITE" id="PS50215"/>
    </source>
</evidence>
<dbReference type="PRINTS" id="PR00289">
    <property type="entry name" value="DISINTEGRIN"/>
</dbReference>
<keyword evidence="8 11" id="KW-1015">Disulfide bond</keyword>
<keyword evidence="12" id="KW-0862">Zinc</keyword>
<dbReference type="SMART" id="SM00608">
    <property type="entry name" value="ACR"/>
    <property type="match status" value="1"/>
</dbReference>
<dbReference type="InterPro" id="IPR001590">
    <property type="entry name" value="Peptidase_M12B"/>
</dbReference>
<keyword evidence="18" id="KW-1185">Reference proteome</keyword>
<evidence type="ECO:0000256" key="14">
    <source>
        <dbReference type="SAM" id="Phobius"/>
    </source>
</evidence>
<feature type="binding site" evidence="12">
    <location>
        <position position="294"/>
    </location>
    <ligand>
        <name>Zn(2+)</name>
        <dbReference type="ChEBI" id="CHEBI:29105"/>
        <note>catalytic</note>
    </ligand>
</feature>
<dbReference type="Gene3D" id="4.10.70.10">
    <property type="entry name" value="Disintegrin domain"/>
    <property type="match status" value="1"/>
</dbReference>
<gene>
    <name evidence="19" type="primary">LOC110078087</name>
</gene>
<dbReference type="InterPro" id="IPR034027">
    <property type="entry name" value="Reprolysin_adamalysin"/>
</dbReference>
<keyword evidence="7 14" id="KW-0472">Membrane</keyword>
<dbReference type="InterPro" id="IPR006586">
    <property type="entry name" value="ADAM_Cys-rich"/>
</dbReference>
<feature type="domain" description="Disintegrin" evidence="16">
    <location>
        <begin position="358"/>
        <end position="493"/>
    </location>
</feature>
<keyword evidence="4" id="KW-0800">Toxin</keyword>
<proteinExistence type="predicted"/>
<keyword evidence="3" id="KW-0964">Secreted</keyword>
<dbReference type="InterPro" id="IPR000742">
    <property type="entry name" value="EGF"/>
</dbReference>
<feature type="disulfide bond" evidence="11">
    <location>
        <begin position="654"/>
        <end position="663"/>
    </location>
</feature>
<dbReference type="InterPro" id="IPR036436">
    <property type="entry name" value="Disintegrin_dom_sf"/>
</dbReference>
<dbReference type="RefSeq" id="XP_072849304.1">
    <property type="nucleotide sequence ID" value="XM_072993203.1"/>
</dbReference>
<evidence type="ECO:0000256" key="6">
    <source>
        <dbReference type="ARBA" id="ARBA00022989"/>
    </source>
</evidence>
<keyword evidence="11" id="KW-0245">EGF-like domain</keyword>
<keyword evidence="6 14" id="KW-1133">Transmembrane helix</keyword>
<evidence type="ECO:0000256" key="7">
    <source>
        <dbReference type="ARBA" id="ARBA00023136"/>
    </source>
</evidence>
<dbReference type="SMART" id="SM00050">
    <property type="entry name" value="DISIN"/>
    <property type="match status" value="1"/>
</dbReference>
<evidence type="ECO:0000256" key="12">
    <source>
        <dbReference type="PROSITE-ProRule" id="PRU00276"/>
    </source>
</evidence>
<dbReference type="InterPro" id="IPR018358">
    <property type="entry name" value="Disintegrin_CS"/>
</dbReference>
<sequence length="755" mass="84262">MIKVEEDYKVLHLEQRSFVISNLPVYTYNMKGDVIADYPYVQDDCYYSGYVEGTPDSSVVLSTCAGLWGHVQIGTLRYEIEPIENSPKFQHLIYRKTPEQREPCRSVVEEGATWTDEGGELQMVALDDLMPPIRGFGLAQRERPIPVQTFSTEWSLFYLFSQFVAQKGNETRLILFILLMMSNIHVIYLPLDLHIYLVGLELWTERDYITVSTNSLGVTLQAFYKYVRDDLRHRAHFDHAGILTAEGHPSGLAWGDSLCHYTHVSVSAVRAYLNPRSDAEVVAHQLGHSLGFMHDDTPANLARGCDCHCVRRGHCLMVETGTAECARLSNCSAKVYYDMIRQPGKECLLNVPAKIFQRKVCGNGIVEGDEECDCGQDEGREGEGILNLFLLPDTRHSRTGQPFKEQDKREFSSLLRNDKPPTLKGPSECRRNGCCQENCKSKPGIDCLHGPCCEKCKFLEEGKVCRQAATECDLPEYCNGTSAECPPDLYKQDGMPCGEDSSCFLGNCLDLQRHCIALFGQDAQPAPLSCFKERNMRGDPFGNCGRNGEKYRKCHERDILCGRLQCTHIKQIPHISTAQGILQTPVEETLCWGTKFHPRQEGNDPGVVKDGTACGVDKICINRSCVDLAVLKHECNFSQCHHRGVCNSNGNCHCSYGWAPPFCTGRGYGGSIDSGPPAAERMATSRIVGLVILTGLALFGLGFVASLKRQQLETWYTDAILKRLAPESEHHQESRSADGISLKSQTAKLDLTVPE</sequence>
<evidence type="ECO:0000256" key="10">
    <source>
        <dbReference type="PROSITE-ProRule" id="PRU00068"/>
    </source>
</evidence>
<dbReference type="PROSITE" id="PS50215">
    <property type="entry name" value="ADAM_MEPRO"/>
    <property type="match status" value="1"/>
</dbReference>
<evidence type="ECO:0000313" key="19">
    <source>
        <dbReference type="RefSeq" id="XP_072849304.1"/>
    </source>
</evidence>
<feature type="region of interest" description="Disordered" evidence="13">
    <location>
        <begin position="730"/>
        <end position="755"/>
    </location>
</feature>
<feature type="domain" description="EGF-like" evidence="15">
    <location>
        <begin position="631"/>
        <end position="664"/>
    </location>
</feature>
<dbReference type="Pfam" id="PF01421">
    <property type="entry name" value="Reprolysin"/>
    <property type="match status" value="1"/>
</dbReference>
<organism evidence="18 19">
    <name type="scientific">Pogona vitticeps</name>
    <name type="common">central bearded dragon</name>
    <dbReference type="NCBI Taxonomy" id="103695"/>
    <lineage>
        <taxon>Eukaryota</taxon>
        <taxon>Metazoa</taxon>
        <taxon>Chordata</taxon>
        <taxon>Craniata</taxon>
        <taxon>Vertebrata</taxon>
        <taxon>Euteleostomi</taxon>
        <taxon>Lepidosauria</taxon>
        <taxon>Squamata</taxon>
        <taxon>Bifurcata</taxon>
        <taxon>Unidentata</taxon>
        <taxon>Episquamata</taxon>
        <taxon>Toxicofera</taxon>
        <taxon>Iguania</taxon>
        <taxon>Acrodonta</taxon>
        <taxon>Agamidae</taxon>
        <taxon>Amphibolurinae</taxon>
        <taxon>Pogona</taxon>
    </lineage>
</organism>
<dbReference type="Pfam" id="PF08516">
    <property type="entry name" value="ADAM_CR"/>
    <property type="match status" value="1"/>
</dbReference>
<dbReference type="Proteomes" id="UP001652642">
    <property type="component" value="Chromosome 3"/>
</dbReference>
<evidence type="ECO:0000256" key="2">
    <source>
        <dbReference type="ARBA" id="ARBA00004613"/>
    </source>
</evidence>
<dbReference type="InterPro" id="IPR024079">
    <property type="entry name" value="MetalloPept_cat_dom_sf"/>
</dbReference>
<evidence type="ECO:0000256" key="13">
    <source>
        <dbReference type="SAM" id="MobiDB-lite"/>
    </source>
</evidence>
<evidence type="ECO:0000259" key="16">
    <source>
        <dbReference type="PROSITE" id="PS50214"/>
    </source>
</evidence>
<keyword evidence="12" id="KW-0479">Metal-binding</keyword>
<protein>
    <submittedName>
        <fullName evidence="19">Disintegrin and metalloproteinase domain-containing protein 9-like</fullName>
    </submittedName>
</protein>
<dbReference type="GeneID" id="110078087"/>
<comment type="caution">
    <text evidence="11">Lacks conserved residue(s) required for the propagation of feature annotation.</text>
</comment>
<name>A0ABM5FV73_9SAUR</name>
<dbReference type="PANTHER" id="PTHR11905">
    <property type="entry name" value="ADAM A DISINTEGRIN AND METALLOPROTEASE DOMAIN"/>
    <property type="match status" value="1"/>
</dbReference>
<keyword evidence="9" id="KW-1199">Hemostasis impairing toxin</keyword>
<evidence type="ECO:0000256" key="1">
    <source>
        <dbReference type="ARBA" id="ARBA00004167"/>
    </source>
</evidence>
<evidence type="ECO:0000256" key="9">
    <source>
        <dbReference type="ARBA" id="ARBA00023240"/>
    </source>
</evidence>
<evidence type="ECO:0000256" key="11">
    <source>
        <dbReference type="PROSITE-ProRule" id="PRU00076"/>
    </source>
</evidence>
<dbReference type="Pfam" id="PF00200">
    <property type="entry name" value="Disintegrin"/>
    <property type="match status" value="1"/>
</dbReference>
<dbReference type="InterPro" id="IPR001762">
    <property type="entry name" value="Disintegrin_dom"/>
</dbReference>
<accession>A0ABM5FV73</accession>
<comment type="subcellular location">
    <subcellularLocation>
        <location evidence="1">Membrane</location>
        <topology evidence="1">Single-pass membrane protein</topology>
    </subcellularLocation>
    <subcellularLocation>
        <location evidence="2">Secreted</location>
    </subcellularLocation>
</comment>
<dbReference type="PROSITE" id="PS01186">
    <property type="entry name" value="EGF_2"/>
    <property type="match status" value="1"/>
</dbReference>
<keyword evidence="5 14" id="KW-0812">Transmembrane</keyword>
<dbReference type="SUPFAM" id="SSF55486">
    <property type="entry name" value="Metalloproteases ('zincins'), catalytic domain"/>
    <property type="match status" value="1"/>
</dbReference>
<evidence type="ECO:0000313" key="18">
    <source>
        <dbReference type="Proteomes" id="UP001652642"/>
    </source>
</evidence>
<feature type="domain" description="Peptidase M12B" evidence="17">
    <location>
        <begin position="163"/>
        <end position="352"/>
    </location>
</feature>
<dbReference type="Gene3D" id="3.40.390.10">
    <property type="entry name" value="Collagenase (Catalytic Domain)"/>
    <property type="match status" value="1"/>
</dbReference>
<evidence type="ECO:0000256" key="8">
    <source>
        <dbReference type="ARBA" id="ARBA00023157"/>
    </source>
</evidence>
<dbReference type="CDD" id="cd04269">
    <property type="entry name" value="ZnMc_adamalysin_II_like"/>
    <property type="match status" value="1"/>
</dbReference>
<evidence type="ECO:0000259" key="15">
    <source>
        <dbReference type="PROSITE" id="PS50026"/>
    </source>
</evidence>
<dbReference type="PROSITE" id="PS00427">
    <property type="entry name" value="DISINTEGRIN_1"/>
    <property type="match status" value="1"/>
</dbReference>
<evidence type="ECO:0000256" key="4">
    <source>
        <dbReference type="ARBA" id="ARBA00022656"/>
    </source>
</evidence>
<feature type="transmembrane region" description="Helical" evidence="14">
    <location>
        <begin position="687"/>
        <end position="707"/>
    </location>
</feature>